<feature type="domain" description="F-box" evidence="1">
    <location>
        <begin position="389"/>
        <end position="436"/>
    </location>
</feature>
<dbReference type="Proteomes" id="UP000192511">
    <property type="component" value="Unassembled WGS sequence"/>
</dbReference>
<protein>
    <recommendedName>
        <fullName evidence="1">F-box domain-containing protein</fullName>
    </recommendedName>
</protein>
<dbReference type="Gene3D" id="3.90.1200.10">
    <property type="match status" value="2"/>
</dbReference>
<name>A0AAX0WW04_9GAMM</name>
<dbReference type="SUPFAM" id="SSF56112">
    <property type="entry name" value="Protein kinase-like (PK-like)"/>
    <property type="match status" value="2"/>
</dbReference>
<dbReference type="GeneID" id="98064936"/>
<dbReference type="Gene3D" id="3.30.200.20">
    <property type="entry name" value="Phosphorylase Kinase, domain 1"/>
    <property type="match status" value="2"/>
</dbReference>
<dbReference type="PANTHER" id="PTHR40086:SF1">
    <property type="entry name" value="CELL CYCLE REGULATOR CCRZ"/>
    <property type="match status" value="1"/>
</dbReference>
<dbReference type="SMART" id="SM00256">
    <property type="entry name" value="FBOX"/>
    <property type="match status" value="2"/>
</dbReference>
<evidence type="ECO:0000313" key="3">
    <source>
        <dbReference type="Proteomes" id="UP000192511"/>
    </source>
</evidence>
<gene>
    <name evidence="2" type="ORF">A6J39_016400</name>
</gene>
<dbReference type="Pfam" id="PF00646">
    <property type="entry name" value="F-box"/>
    <property type="match status" value="2"/>
</dbReference>
<accession>A0AAX0WW04</accession>
<dbReference type="InterPro" id="IPR052077">
    <property type="entry name" value="CcrZ_PhaseVar_Mediator"/>
</dbReference>
<dbReference type="InterPro" id="IPR001810">
    <property type="entry name" value="F-box_dom"/>
</dbReference>
<evidence type="ECO:0000259" key="1">
    <source>
        <dbReference type="PROSITE" id="PS50181"/>
    </source>
</evidence>
<evidence type="ECO:0000313" key="2">
    <source>
        <dbReference type="EMBL" id="PNL62661.1"/>
    </source>
</evidence>
<feature type="domain" description="F-box" evidence="1">
    <location>
        <begin position="2"/>
        <end position="50"/>
    </location>
</feature>
<sequence>MKFFDISLPLSVVQKVVRYLPSDDKKRLSVVNQSWRHLFIHEGSELFIEAQDSTDVSELRPHIEAILPVLPKFPITIKRLTEGFSPWANSYLVQIGDDRFVLRHIRHKEGRAREVLASIFFAQSKVAPEVEYFDFSSGVVIMRYVENDPSITGRLDDDQLKLIAKKFAVIHAGPHFKKREEVENSTLITDRRVTLNSYIKASPVFFLQQYALMQLDYLTSLVRQTHYCHNDVNPNNILATPDNFYFIDWECAGLNDPFLDLATVVATLRLKAPAAKSLLTHYLGHEPTSEEYLHYIRMQQIALLRFAISFAANIKDPLSVGKVDIGLIPAFNEYQPSDGKIDKGSDLGKFYISVMLIKQAMQTVNDYQFKRQLNTKLLGSGSKPAKDFNFGALQVPYFIMGGILKYLRKDDLQTLRLVCRSWRLFIDEQIVKPKELVADGTVEAISNSTAIATRLKSVVKSFLPWNAGAIKPLSGGLSPFCQNFLVEAYNQKYVIKILEEDSAQGWMELYAAQAASCMGIGPRMIYFNSAQKVAVYEFVANDPRWPLDKSLDRLASLGSVISALHAIKVPEKRVSEESDKFLKLKSKVKDLAETDSRFEDFSLVVSLFNDLDHLLSLNPKNSLCHYDMNPWNILFQTEGNQFSLIDWEFARVGNPLFDVATIANFLRLNALEETFLHIAYKKGRITALDEACYQITKAYVYLRYAICSLGLNSSYELKIDQSILSNLPPFNQFNPFQLKIDKNTNEGRYYIARMFVKAAMNLLKDKQFTSHLKTYQQGFKTDYTPSFFAHSSDGLDEKNGTGIIASFKQDLSS</sequence>
<dbReference type="AlphaFoldDB" id="A0AAX0WW04"/>
<keyword evidence="3" id="KW-1185">Reference proteome</keyword>
<reference evidence="2" key="1">
    <citation type="submission" date="2017-12" db="EMBL/GenBank/DDBJ databases">
        <title>FDA dAtabase for Regulatory Grade micrObial Sequences (FDA-ARGOS): Supporting development and validation of Infectious Disease Dx tests.</title>
        <authorList>
            <person name="Kerrigan L."/>
            <person name="Tallon L.J."/>
            <person name="Sadzewicz L."/>
            <person name="Sengamalay N."/>
            <person name="Ott S."/>
            <person name="Godinez A."/>
            <person name="Nagaraj S."/>
            <person name="Vavikolanu K."/>
            <person name="Vyas G."/>
            <person name="Nadendla S."/>
            <person name="Aluvathingal J."/>
            <person name="Sichtig H."/>
        </authorList>
    </citation>
    <scope>NUCLEOTIDE SEQUENCE [LARGE SCALE GENOMIC DNA]</scope>
    <source>
        <strain evidence="2">FDAARGOS_200</strain>
    </source>
</reference>
<dbReference type="RefSeq" id="WP_019234879.1">
    <property type="nucleotide sequence ID" value="NZ_CAAAHR010000008.1"/>
</dbReference>
<dbReference type="Pfam" id="PF01636">
    <property type="entry name" value="APH"/>
    <property type="match status" value="2"/>
</dbReference>
<dbReference type="SUPFAM" id="SSF81383">
    <property type="entry name" value="F-box domain"/>
    <property type="match status" value="1"/>
</dbReference>
<dbReference type="EMBL" id="NBTX02000004">
    <property type="protein sequence ID" value="PNL62661.1"/>
    <property type="molecule type" value="Genomic_DNA"/>
</dbReference>
<comment type="caution">
    <text evidence="2">The sequence shown here is derived from an EMBL/GenBank/DDBJ whole genome shotgun (WGS) entry which is preliminary data.</text>
</comment>
<dbReference type="PROSITE" id="PS50181">
    <property type="entry name" value="FBOX"/>
    <property type="match status" value="2"/>
</dbReference>
<dbReference type="InterPro" id="IPR002575">
    <property type="entry name" value="Aminoglycoside_PTrfase"/>
</dbReference>
<dbReference type="InterPro" id="IPR036047">
    <property type="entry name" value="F-box-like_dom_sf"/>
</dbReference>
<dbReference type="PANTHER" id="PTHR40086">
    <property type="entry name" value="PHOSPHOTRANSFERASE YTMP-RELATED"/>
    <property type="match status" value="1"/>
</dbReference>
<organism evidence="2 3">
    <name type="scientific">Legionella anisa</name>
    <dbReference type="NCBI Taxonomy" id="28082"/>
    <lineage>
        <taxon>Bacteria</taxon>
        <taxon>Pseudomonadati</taxon>
        <taxon>Pseudomonadota</taxon>
        <taxon>Gammaproteobacteria</taxon>
        <taxon>Legionellales</taxon>
        <taxon>Legionellaceae</taxon>
        <taxon>Legionella</taxon>
    </lineage>
</organism>
<proteinExistence type="predicted"/>
<dbReference type="InterPro" id="IPR011009">
    <property type="entry name" value="Kinase-like_dom_sf"/>
</dbReference>